<evidence type="ECO:0000313" key="1">
    <source>
        <dbReference type="EMBL" id="KAK5601554.1"/>
    </source>
</evidence>
<sequence>MNASISSKARAVPVISVDKIIPMIANFICSISLDQSLDLALGQPDDDTKSKLKELLLNLLEEYSTSVLNKIRKRRMRSGDVAAVVGDSLLKAFADVLKFNGKTPPKSFDSFQRLIRKTG</sequence>
<protein>
    <submittedName>
        <fullName evidence="1">Uncharacterized protein</fullName>
    </submittedName>
</protein>
<dbReference type="AlphaFoldDB" id="A0AAV9QZ96"/>
<comment type="caution">
    <text evidence="1">The sequence shown here is derived from an EMBL/GenBank/DDBJ whole genome shotgun (WGS) entry which is preliminary data.</text>
</comment>
<organism evidence="1 2">
    <name type="scientific">Crenichthys baileyi</name>
    <name type="common">White River springfish</name>
    <dbReference type="NCBI Taxonomy" id="28760"/>
    <lineage>
        <taxon>Eukaryota</taxon>
        <taxon>Metazoa</taxon>
        <taxon>Chordata</taxon>
        <taxon>Craniata</taxon>
        <taxon>Vertebrata</taxon>
        <taxon>Euteleostomi</taxon>
        <taxon>Actinopterygii</taxon>
        <taxon>Neopterygii</taxon>
        <taxon>Teleostei</taxon>
        <taxon>Neoteleostei</taxon>
        <taxon>Acanthomorphata</taxon>
        <taxon>Ovalentaria</taxon>
        <taxon>Atherinomorphae</taxon>
        <taxon>Cyprinodontiformes</taxon>
        <taxon>Goodeidae</taxon>
        <taxon>Crenichthys</taxon>
    </lineage>
</organism>
<proteinExistence type="predicted"/>
<gene>
    <name evidence="1" type="ORF">CRENBAI_024123</name>
</gene>
<reference evidence="1 2" key="1">
    <citation type="submission" date="2021-06" db="EMBL/GenBank/DDBJ databases">
        <authorList>
            <person name="Palmer J.M."/>
        </authorList>
    </citation>
    <scope>NUCLEOTIDE SEQUENCE [LARGE SCALE GENOMIC DNA]</scope>
    <source>
        <strain evidence="1 2">MEX-2019</strain>
        <tissue evidence="1">Muscle</tissue>
    </source>
</reference>
<evidence type="ECO:0000313" key="2">
    <source>
        <dbReference type="Proteomes" id="UP001311232"/>
    </source>
</evidence>
<name>A0AAV9QZ96_9TELE</name>
<dbReference type="EMBL" id="JAHHUM010002666">
    <property type="protein sequence ID" value="KAK5601554.1"/>
    <property type="molecule type" value="Genomic_DNA"/>
</dbReference>
<dbReference type="Proteomes" id="UP001311232">
    <property type="component" value="Unassembled WGS sequence"/>
</dbReference>
<keyword evidence="2" id="KW-1185">Reference proteome</keyword>
<accession>A0AAV9QZ96</accession>